<dbReference type="Proteomes" id="UP000256686">
    <property type="component" value="Unassembled WGS sequence"/>
</dbReference>
<sequence length="200" mass="21373">MRDMKKKLSLLGLMISGLFLAQIGINTDTPTKTLDVNGSTRVRNLTGAATNNSTLFPNSVVVTTSDGTLTNTNALNILYSSGIYRWSDSNSNWSNIRTGNKEARLDFIGRASVSGLPAITFSIIYQLGTPITIIQNPVLSAGGTATITNITNNSFTLTINSSQVFNFTFTTVNGLTAINAGNSGGTFWIQGTWHSTPNLN</sequence>
<organism evidence="2 3">
    <name type="scientific">Chryseobacterium pennae</name>
    <dbReference type="NCBI Taxonomy" id="2258962"/>
    <lineage>
        <taxon>Bacteria</taxon>
        <taxon>Pseudomonadati</taxon>
        <taxon>Bacteroidota</taxon>
        <taxon>Flavobacteriia</taxon>
        <taxon>Flavobacteriales</taxon>
        <taxon>Weeksellaceae</taxon>
        <taxon>Chryseobacterium group</taxon>
        <taxon>Chryseobacterium</taxon>
    </lineage>
</organism>
<feature type="signal peptide" evidence="1">
    <location>
        <begin position="1"/>
        <end position="21"/>
    </location>
</feature>
<protein>
    <submittedName>
        <fullName evidence="2">Uncharacterized protein</fullName>
    </submittedName>
</protein>
<dbReference type="EMBL" id="QNVT01000025">
    <property type="protein sequence ID" value="REC60406.1"/>
    <property type="molecule type" value="Genomic_DNA"/>
</dbReference>
<comment type="caution">
    <text evidence="2">The sequence shown here is derived from an EMBL/GenBank/DDBJ whole genome shotgun (WGS) entry which is preliminary data.</text>
</comment>
<name>A0A3D9C4B7_9FLAO</name>
<dbReference type="AlphaFoldDB" id="A0A3D9C4B7"/>
<keyword evidence="3" id="KW-1185">Reference proteome</keyword>
<feature type="chain" id="PRO_5017564266" evidence="1">
    <location>
        <begin position="22"/>
        <end position="200"/>
    </location>
</feature>
<accession>A0A3D9C4B7</accession>
<proteinExistence type="predicted"/>
<evidence type="ECO:0000313" key="3">
    <source>
        <dbReference type="Proteomes" id="UP000256686"/>
    </source>
</evidence>
<gene>
    <name evidence="2" type="ORF">DRF65_21345</name>
</gene>
<reference evidence="3" key="1">
    <citation type="submission" date="2018-06" db="EMBL/GenBank/DDBJ databases">
        <authorList>
            <person name="Lum Nde A."/>
            <person name="Hugo C."/>
        </authorList>
    </citation>
    <scope>NUCLEOTIDE SEQUENCE [LARGE SCALE GENOMIC DNA]</scope>
    <source>
        <strain evidence="3">1_F178</strain>
    </source>
</reference>
<keyword evidence="1" id="KW-0732">Signal</keyword>
<evidence type="ECO:0000256" key="1">
    <source>
        <dbReference type="SAM" id="SignalP"/>
    </source>
</evidence>
<evidence type="ECO:0000313" key="2">
    <source>
        <dbReference type="EMBL" id="REC60406.1"/>
    </source>
</evidence>